<gene>
    <name evidence="2" type="ORF">MARPO_0143s0012</name>
</gene>
<reference evidence="3" key="1">
    <citation type="journal article" date="2017" name="Cell">
        <title>Insights into land plant evolution garnered from the Marchantia polymorpha genome.</title>
        <authorList>
            <person name="Bowman J.L."/>
            <person name="Kohchi T."/>
            <person name="Yamato K.T."/>
            <person name="Jenkins J."/>
            <person name="Shu S."/>
            <person name="Ishizaki K."/>
            <person name="Yamaoka S."/>
            <person name="Nishihama R."/>
            <person name="Nakamura Y."/>
            <person name="Berger F."/>
            <person name="Adam C."/>
            <person name="Aki S.S."/>
            <person name="Althoff F."/>
            <person name="Araki T."/>
            <person name="Arteaga-Vazquez M.A."/>
            <person name="Balasubrmanian S."/>
            <person name="Barry K."/>
            <person name="Bauer D."/>
            <person name="Boehm C.R."/>
            <person name="Briginshaw L."/>
            <person name="Caballero-Perez J."/>
            <person name="Catarino B."/>
            <person name="Chen F."/>
            <person name="Chiyoda S."/>
            <person name="Chovatia M."/>
            <person name="Davies K.M."/>
            <person name="Delmans M."/>
            <person name="Demura T."/>
            <person name="Dierschke T."/>
            <person name="Dolan L."/>
            <person name="Dorantes-Acosta A.E."/>
            <person name="Eklund D.M."/>
            <person name="Florent S.N."/>
            <person name="Flores-Sandoval E."/>
            <person name="Fujiyama A."/>
            <person name="Fukuzawa H."/>
            <person name="Galik B."/>
            <person name="Grimanelli D."/>
            <person name="Grimwood J."/>
            <person name="Grossniklaus U."/>
            <person name="Hamada T."/>
            <person name="Haseloff J."/>
            <person name="Hetherington A.J."/>
            <person name="Higo A."/>
            <person name="Hirakawa Y."/>
            <person name="Hundley H.N."/>
            <person name="Ikeda Y."/>
            <person name="Inoue K."/>
            <person name="Inoue S.I."/>
            <person name="Ishida S."/>
            <person name="Jia Q."/>
            <person name="Kakita M."/>
            <person name="Kanazawa T."/>
            <person name="Kawai Y."/>
            <person name="Kawashima T."/>
            <person name="Kennedy M."/>
            <person name="Kinose K."/>
            <person name="Kinoshita T."/>
            <person name="Kohara Y."/>
            <person name="Koide E."/>
            <person name="Komatsu K."/>
            <person name="Kopischke S."/>
            <person name="Kubo M."/>
            <person name="Kyozuka J."/>
            <person name="Lagercrantz U."/>
            <person name="Lin S.S."/>
            <person name="Lindquist E."/>
            <person name="Lipzen A.M."/>
            <person name="Lu C.W."/>
            <person name="De Luna E."/>
            <person name="Martienssen R.A."/>
            <person name="Minamino N."/>
            <person name="Mizutani M."/>
            <person name="Mizutani M."/>
            <person name="Mochizuki N."/>
            <person name="Monte I."/>
            <person name="Mosher R."/>
            <person name="Nagasaki H."/>
            <person name="Nakagami H."/>
            <person name="Naramoto S."/>
            <person name="Nishitani K."/>
            <person name="Ohtani M."/>
            <person name="Okamoto T."/>
            <person name="Okumura M."/>
            <person name="Phillips J."/>
            <person name="Pollak B."/>
            <person name="Reinders A."/>
            <person name="Rovekamp M."/>
            <person name="Sano R."/>
            <person name="Sawa S."/>
            <person name="Schmid M.W."/>
            <person name="Shirakawa M."/>
            <person name="Solano R."/>
            <person name="Spunde A."/>
            <person name="Suetsugu N."/>
            <person name="Sugano S."/>
            <person name="Sugiyama A."/>
            <person name="Sun R."/>
            <person name="Suzuki Y."/>
            <person name="Takenaka M."/>
            <person name="Takezawa D."/>
            <person name="Tomogane H."/>
            <person name="Tsuzuki M."/>
            <person name="Ueda T."/>
            <person name="Umeda M."/>
            <person name="Ward J.M."/>
            <person name="Watanabe Y."/>
            <person name="Yazaki K."/>
            <person name="Yokoyama R."/>
            <person name="Yoshitake Y."/>
            <person name="Yotsui I."/>
            <person name="Zachgo S."/>
            <person name="Schmutz J."/>
        </authorList>
    </citation>
    <scope>NUCLEOTIDE SEQUENCE [LARGE SCALE GENOMIC DNA]</scope>
    <source>
        <strain evidence="3">Tak-1</strain>
    </source>
</reference>
<protein>
    <submittedName>
        <fullName evidence="2">Uncharacterized protein</fullName>
    </submittedName>
</protein>
<sequence length="121" mass="13398">MGRPQRRKSKSHGNLHEKEGGRRRDPEKAERGKCVKLAHADLALRALDVESAGHSWGSFTPAEHLHSTYRTDVAGEKNMSKEHFCVFLRPLSTTGSTNSGWFELGNLRGGRFVLRGMAGAL</sequence>
<accession>A0A2R6W647</accession>
<dbReference type="Gramene" id="Mp5g11840.1">
    <property type="protein sequence ID" value="Mp5g11840.1.cds1"/>
    <property type="gene ID" value="Mp5g11840"/>
</dbReference>
<evidence type="ECO:0000256" key="1">
    <source>
        <dbReference type="SAM" id="MobiDB-lite"/>
    </source>
</evidence>
<evidence type="ECO:0000313" key="3">
    <source>
        <dbReference type="Proteomes" id="UP000244005"/>
    </source>
</evidence>
<dbReference type="AlphaFoldDB" id="A0A2R6W647"/>
<evidence type="ECO:0000313" key="2">
    <source>
        <dbReference type="EMBL" id="PTQ29330.1"/>
    </source>
</evidence>
<dbReference type="EMBL" id="KZ772813">
    <property type="protein sequence ID" value="PTQ29330.1"/>
    <property type="molecule type" value="Genomic_DNA"/>
</dbReference>
<organism evidence="2 3">
    <name type="scientific">Marchantia polymorpha</name>
    <name type="common">Common liverwort</name>
    <name type="synonym">Marchantia aquatica</name>
    <dbReference type="NCBI Taxonomy" id="3197"/>
    <lineage>
        <taxon>Eukaryota</taxon>
        <taxon>Viridiplantae</taxon>
        <taxon>Streptophyta</taxon>
        <taxon>Embryophyta</taxon>
        <taxon>Marchantiophyta</taxon>
        <taxon>Marchantiopsida</taxon>
        <taxon>Marchantiidae</taxon>
        <taxon>Marchantiales</taxon>
        <taxon>Marchantiaceae</taxon>
        <taxon>Marchantia</taxon>
    </lineage>
</organism>
<feature type="compositionally biased region" description="Basic and acidic residues" evidence="1">
    <location>
        <begin position="14"/>
        <end position="31"/>
    </location>
</feature>
<name>A0A2R6W647_MARPO</name>
<feature type="compositionally biased region" description="Basic residues" evidence="1">
    <location>
        <begin position="1"/>
        <end position="13"/>
    </location>
</feature>
<dbReference type="Proteomes" id="UP000244005">
    <property type="component" value="Unassembled WGS sequence"/>
</dbReference>
<keyword evidence="3" id="KW-1185">Reference proteome</keyword>
<feature type="region of interest" description="Disordered" evidence="1">
    <location>
        <begin position="1"/>
        <end position="31"/>
    </location>
</feature>
<proteinExistence type="predicted"/>